<keyword evidence="2" id="KW-1185">Reference proteome</keyword>
<evidence type="ECO:0000313" key="2">
    <source>
        <dbReference type="Proteomes" id="UP000669060"/>
    </source>
</evidence>
<sequence length="68" mass="7591">MQKLDMQEVAMGEGCAGNGLFARLRCLGSGISSILERALQPCEIHPSRLALYEFLLVIWLFFMAAELM</sequence>
<dbReference type="EMBL" id="JAELYA010000002">
    <property type="protein sequence ID" value="MBO3274738.1"/>
    <property type="molecule type" value="Genomic_DNA"/>
</dbReference>
<name>A0ABS3TNK1_9PSED</name>
<protein>
    <submittedName>
        <fullName evidence="1">Uncharacterized protein</fullName>
    </submittedName>
</protein>
<proteinExistence type="predicted"/>
<dbReference type="Proteomes" id="UP000669060">
    <property type="component" value="Unassembled WGS sequence"/>
</dbReference>
<dbReference type="RefSeq" id="WP_208312593.1">
    <property type="nucleotide sequence ID" value="NZ_JAELYA010000002.1"/>
</dbReference>
<reference evidence="1 2" key="1">
    <citation type="submission" date="2020-12" db="EMBL/GenBank/DDBJ databases">
        <title>Pseudomonas schmalbachii sp. nov. isolated from millipede gut.</title>
        <authorList>
            <person name="Shelomi M."/>
        </authorList>
    </citation>
    <scope>NUCLEOTIDE SEQUENCE [LARGE SCALE GENOMIC DNA]</scope>
    <source>
        <strain evidence="1 2">Milli4</strain>
    </source>
</reference>
<comment type="caution">
    <text evidence="1">The sequence shown here is derived from an EMBL/GenBank/DDBJ whole genome shotgun (WGS) entry which is preliminary data.</text>
</comment>
<gene>
    <name evidence="1" type="ORF">JFY56_05850</name>
</gene>
<accession>A0ABS3TNK1</accession>
<evidence type="ECO:0000313" key="1">
    <source>
        <dbReference type="EMBL" id="MBO3274738.1"/>
    </source>
</evidence>
<organism evidence="1 2">
    <name type="scientific">Pseudomonas schmalbachii</name>
    <dbReference type="NCBI Taxonomy" id="2816993"/>
    <lineage>
        <taxon>Bacteria</taxon>
        <taxon>Pseudomonadati</taxon>
        <taxon>Pseudomonadota</taxon>
        <taxon>Gammaproteobacteria</taxon>
        <taxon>Pseudomonadales</taxon>
        <taxon>Pseudomonadaceae</taxon>
        <taxon>Pseudomonas</taxon>
    </lineage>
</organism>